<evidence type="ECO:0000313" key="2">
    <source>
        <dbReference type="EMBL" id="AYV63065.1"/>
    </source>
</evidence>
<organism evidence="2">
    <name type="scientific">Lovenula raynerae</name>
    <dbReference type="NCBI Taxonomy" id="2487506"/>
    <lineage>
        <taxon>Eukaryota</taxon>
        <taxon>Metazoa</taxon>
        <taxon>Ecdysozoa</taxon>
        <taxon>Arthropoda</taxon>
        <taxon>Crustacea</taxon>
        <taxon>Multicrustacea</taxon>
        <taxon>Hexanauplia</taxon>
        <taxon>Copepoda</taxon>
        <taxon>Calanoida</taxon>
        <taxon>Diaptomidae</taxon>
        <taxon>Lovenula</taxon>
    </lineage>
</organism>
<geneLocation type="mitochondrion" evidence="2"/>
<sequence length="53" mass="6218">MPQMSPMNWIFLYLFFSIILYLTMVKIFFSVVEKPLGDFSAKESLSSSFKMII</sequence>
<protein>
    <submittedName>
        <fullName evidence="2">ATP synthase subunit 8</fullName>
    </submittedName>
</protein>
<dbReference type="AlphaFoldDB" id="A0A3G4YLI9"/>
<dbReference type="EMBL" id="MH710604">
    <property type="protein sequence ID" value="AYV63065.1"/>
    <property type="molecule type" value="Genomic_DNA"/>
</dbReference>
<keyword evidence="2" id="KW-0496">Mitochondrion</keyword>
<keyword evidence="1" id="KW-1133">Transmembrane helix</keyword>
<gene>
    <name evidence="2" type="primary">ATP8</name>
</gene>
<reference evidence="2" key="1">
    <citation type="submission" date="2018-08" db="EMBL/GenBank/DDBJ databases">
        <title>The complete mitochondrial genome of the copepod Lovenula raynerae.</title>
        <authorList>
            <person name="Jooste C.M."/>
            <person name="Emami-Khoyi A."/>
            <person name="Gan H.M."/>
            <person name="Wasserman R."/>
            <person name="Dalu T."/>
            <person name="Teske P.R."/>
        </authorList>
    </citation>
    <scope>NUCLEOTIDE SEQUENCE</scope>
</reference>
<name>A0A3G4YLI9_9MAXI</name>
<keyword evidence="1" id="KW-0812">Transmembrane</keyword>
<proteinExistence type="predicted"/>
<keyword evidence="1" id="KW-0472">Membrane</keyword>
<accession>A0A3G4YLI9</accession>
<evidence type="ECO:0000256" key="1">
    <source>
        <dbReference type="SAM" id="Phobius"/>
    </source>
</evidence>
<feature type="transmembrane region" description="Helical" evidence="1">
    <location>
        <begin position="12"/>
        <end position="32"/>
    </location>
</feature>